<dbReference type="PANTHER" id="PTHR13026">
    <property type="entry name" value="NNP-1 PROTEIN NOVEL NUCLEAR PROTEIN 1 NOP52"/>
    <property type="match status" value="1"/>
</dbReference>
<evidence type="ECO:0000313" key="8">
    <source>
        <dbReference type="Proteomes" id="UP001162085"/>
    </source>
</evidence>
<evidence type="ECO:0008006" key="9">
    <source>
        <dbReference type="Google" id="ProtNLM"/>
    </source>
</evidence>
<dbReference type="PANTHER" id="PTHR13026:SF0">
    <property type="entry name" value="RIBOSOMAL RNA PROCESSING 1B"/>
    <property type="match status" value="1"/>
</dbReference>
<comment type="similarity">
    <text evidence="2">Belongs to the RRP1 family.</text>
</comment>
<comment type="subcellular location">
    <subcellularLocation>
        <location evidence="1">Nucleus</location>
    </subcellularLocation>
</comment>
<feature type="region of interest" description="Disordered" evidence="6">
    <location>
        <begin position="262"/>
        <end position="282"/>
    </location>
</feature>
<evidence type="ECO:0000256" key="3">
    <source>
        <dbReference type="ARBA" id="ARBA00022552"/>
    </source>
</evidence>
<evidence type="ECO:0000256" key="1">
    <source>
        <dbReference type="ARBA" id="ARBA00004123"/>
    </source>
</evidence>
<dbReference type="InterPro" id="IPR010301">
    <property type="entry name" value="RRP1"/>
</dbReference>
<keyword evidence="4" id="KW-0539">Nucleus</keyword>
<gene>
    <name evidence="7" type="primary">SUVZ02G2170</name>
    <name evidence="7" type="ORF">SUVZ_02G2170</name>
</gene>
<evidence type="ECO:0000256" key="5">
    <source>
        <dbReference type="SAM" id="Coils"/>
    </source>
</evidence>
<protein>
    <recommendedName>
        <fullName evidence="9">Rrp1p</fullName>
    </recommendedName>
</protein>
<proteinExistence type="inferred from homology"/>
<dbReference type="Proteomes" id="UP001162085">
    <property type="component" value="Chromosome 2"/>
</dbReference>
<organism evidence="7 8">
    <name type="scientific">Saccharomyces uvarum</name>
    <name type="common">Yeast</name>
    <name type="synonym">Saccharomyces bayanus var. uvarum</name>
    <dbReference type="NCBI Taxonomy" id="230603"/>
    <lineage>
        <taxon>Eukaryota</taxon>
        <taxon>Fungi</taxon>
        <taxon>Dikarya</taxon>
        <taxon>Ascomycota</taxon>
        <taxon>Saccharomycotina</taxon>
        <taxon>Saccharomycetes</taxon>
        <taxon>Saccharomycetales</taxon>
        <taxon>Saccharomycetaceae</taxon>
        <taxon>Saccharomyces</taxon>
    </lineage>
</organism>
<evidence type="ECO:0000256" key="6">
    <source>
        <dbReference type="SAM" id="MobiDB-lite"/>
    </source>
</evidence>
<name>A0ABN8WND0_SACUV</name>
<keyword evidence="3" id="KW-0698">rRNA processing</keyword>
<reference evidence="7" key="1">
    <citation type="submission" date="2022-10" db="EMBL/GenBank/DDBJ databases">
        <authorList>
            <person name="Byrne P K."/>
        </authorList>
    </citation>
    <scope>NUCLEOTIDE SEQUENCE</scope>
    <source>
        <strain evidence="7">ZP964</strain>
    </source>
</reference>
<evidence type="ECO:0000256" key="4">
    <source>
        <dbReference type="ARBA" id="ARBA00023242"/>
    </source>
</evidence>
<dbReference type="EMBL" id="OX365929">
    <property type="protein sequence ID" value="CAI4056607.1"/>
    <property type="molecule type" value="Genomic_DNA"/>
</dbReference>
<evidence type="ECO:0000313" key="7">
    <source>
        <dbReference type="EMBL" id="CAI4056607.1"/>
    </source>
</evidence>
<keyword evidence="5" id="KW-0175">Coiled coil</keyword>
<evidence type="ECO:0000256" key="2">
    <source>
        <dbReference type="ARBA" id="ARBA00006374"/>
    </source>
</evidence>
<accession>A0ABN8WND0</accession>
<feature type="coiled-coil region" evidence="5">
    <location>
        <begin position="178"/>
        <end position="205"/>
    </location>
</feature>
<sequence length="282" mass="33480">METSNFVKQLSSNNRKTRENALEVLKKYLTARQFKENKQLQFNKLWKGLYYSMWFSDRPRPQQRLASELGELHGLYFDPKDNTSADELTINDKAFLKFSKGFWKVMCFEWFNIDRHRLDKYLLLIRRVLFNQLKYLQSRNWDKKLVDEYIAKVLKGLPLSGSLKVYTGIPIHIVDILLDEWERLLKDEEEEEDDEDEDDEKKEEQLRKLAESAKETPLIKFIGIFQGLVADYNNSKVLREKIKEDLFSDTRLTAWGVLREEVAEEDAESEAGEEEAEEWEGF</sequence>
<keyword evidence="8" id="KW-1185">Reference proteome</keyword>
<dbReference type="Pfam" id="PF05997">
    <property type="entry name" value="Nop52"/>
    <property type="match status" value="1"/>
</dbReference>